<keyword evidence="1" id="KW-0472">Membrane</keyword>
<accession>A0A820NDB6</accession>
<evidence type="ECO:0000256" key="1">
    <source>
        <dbReference type="SAM" id="Phobius"/>
    </source>
</evidence>
<proteinExistence type="predicted"/>
<protein>
    <recommendedName>
        <fullName evidence="2">PGAP2IP first transmembrane domain-containing protein</fullName>
    </recommendedName>
</protein>
<feature type="non-terminal residue" evidence="3">
    <location>
        <position position="1"/>
    </location>
</feature>
<sequence>YIFWTIFFGIGPMVMFFPMVKLAIHGYEVLILSLASPIILYPSLSTVGKLIISLLSFQLKDPLLRL</sequence>
<keyword evidence="1" id="KW-1133">Transmembrane helix</keyword>
<dbReference type="Pfam" id="PF23022">
    <property type="entry name" value="6TM_1st_PGAP2IP"/>
    <property type="match status" value="1"/>
</dbReference>
<name>A0A820NDB6_9BILA</name>
<evidence type="ECO:0000313" key="4">
    <source>
        <dbReference type="Proteomes" id="UP000663836"/>
    </source>
</evidence>
<dbReference type="AlphaFoldDB" id="A0A820NDB6"/>
<feature type="transmembrane region" description="Helical" evidence="1">
    <location>
        <begin position="31"/>
        <end position="57"/>
    </location>
</feature>
<evidence type="ECO:0000313" key="3">
    <source>
        <dbReference type="EMBL" id="CAF4386705.1"/>
    </source>
</evidence>
<dbReference type="InterPro" id="IPR053912">
    <property type="entry name" value="PGAP2IP_TM_1nd"/>
</dbReference>
<feature type="domain" description="PGAP2IP first transmembrane" evidence="2">
    <location>
        <begin position="1"/>
        <end position="43"/>
    </location>
</feature>
<comment type="caution">
    <text evidence="3">The sequence shown here is derived from an EMBL/GenBank/DDBJ whole genome shotgun (WGS) entry which is preliminary data.</text>
</comment>
<dbReference type="EMBL" id="CAJOBD010062227">
    <property type="protein sequence ID" value="CAF4386705.1"/>
    <property type="molecule type" value="Genomic_DNA"/>
</dbReference>
<feature type="transmembrane region" description="Helical" evidence="1">
    <location>
        <begin position="6"/>
        <end position="24"/>
    </location>
</feature>
<evidence type="ECO:0000259" key="2">
    <source>
        <dbReference type="Pfam" id="PF23022"/>
    </source>
</evidence>
<reference evidence="3" key="1">
    <citation type="submission" date="2021-02" db="EMBL/GenBank/DDBJ databases">
        <authorList>
            <person name="Nowell W R."/>
        </authorList>
    </citation>
    <scope>NUCLEOTIDE SEQUENCE</scope>
</reference>
<dbReference type="Proteomes" id="UP000663836">
    <property type="component" value="Unassembled WGS sequence"/>
</dbReference>
<organism evidence="3 4">
    <name type="scientific">Rotaria sordida</name>
    <dbReference type="NCBI Taxonomy" id="392033"/>
    <lineage>
        <taxon>Eukaryota</taxon>
        <taxon>Metazoa</taxon>
        <taxon>Spiralia</taxon>
        <taxon>Gnathifera</taxon>
        <taxon>Rotifera</taxon>
        <taxon>Eurotatoria</taxon>
        <taxon>Bdelloidea</taxon>
        <taxon>Philodinida</taxon>
        <taxon>Philodinidae</taxon>
        <taxon>Rotaria</taxon>
    </lineage>
</organism>
<keyword evidence="1" id="KW-0812">Transmembrane</keyword>
<gene>
    <name evidence="3" type="ORF">JBS370_LOCUS43025</name>
</gene>